<dbReference type="AlphaFoldDB" id="A0A6G0XPF5"/>
<organism evidence="3 4">
    <name type="scientific">Aphanomyces euteiches</name>
    <dbReference type="NCBI Taxonomy" id="100861"/>
    <lineage>
        <taxon>Eukaryota</taxon>
        <taxon>Sar</taxon>
        <taxon>Stramenopiles</taxon>
        <taxon>Oomycota</taxon>
        <taxon>Saprolegniomycetes</taxon>
        <taxon>Saprolegniales</taxon>
        <taxon>Verrucalvaceae</taxon>
        <taxon>Aphanomyces</taxon>
    </lineage>
</organism>
<sequence>MPTVENVEVLYLRVRTLEKYKQNYELLCSQLGELNTQVGLQLQRHEMDVAALQGIIRSLEKDKANLQANGNESDAKIAAQALELKQDKEYTCRIHEQLTTAADLLKASERAHAERDREASTKINQLQHQLSIEANEKAALKRALALAEDQLKEQQQLRAEEAELLAVAKDYKRLKRKMDEQVQTIHDLQLQVDSGRQERERLQRELETARTTAMQLRRDVSVLSEEAESSKAHAHAVSSQLDQVEAQKTKWKAQLDDTLKQFQREIATIKTQLQHARDEKAAVEATMERKVRDLKSRWKQDREKLKKERESMRQENAKLRQEVHERDTECALARQKLEMFQQEVSTLQQVLDQVHQVHDDHRRHSRHRVVAVSDRHHASGWHSKQDIPPAVAESSSWAYTR</sequence>
<dbReference type="VEuPathDB" id="FungiDB:AeMF1_018989"/>
<feature type="region of interest" description="Disordered" evidence="2">
    <location>
        <begin position="375"/>
        <end position="401"/>
    </location>
</feature>
<proteinExistence type="predicted"/>
<comment type="caution">
    <text evidence="3">The sequence shown here is derived from an EMBL/GenBank/DDBJ whole genome shotgun (WGS) entry which is preliminary data.</text>
</comment>
<protein>
    <submittedName>
        <fullName evidence="3">Uncharacterized protein</fullName>
    </submittedName>
</protein>
<dbReference type="EMBL" id="VJMJ01000028">
    <property type="protein sequence ID" value="KAF0742374.1"/>
    <property type="molecule type" value="Genomic_DNA"/>
</dbReference>
<evidence type="ECO:0000313" key="4">
    <source>
        <dbReference type="Proteomes" id="UP000481153"/>
    </source>
</evidence>
<gene>
    <name evidence="3" type="ORF">Ae201684_002648</name>
</gene>
<feature type="region of interest" description="Disordered" evidence="2">
    <location>
        <begin position="299"/>
        <end position="322"/>
    </location>
</feature>
<evidence type="ECO:0000256" key="2">
    <source>
        <dbReference type="SAM" id="MobiDB-lite"/>
    </source>
</evidence>
<accession>A0A6G0XPF5</accession>
<name>A0A6G0XPF5_9STRA</name>
<keyword evidence="1" id="KW-0175">Coiled coil</keyword>
<evidence type="ECO:0000256" key="1">
    <source>
        <dbReference type="SAM" id="Coils"/>
    </source>
</evidence>
<keyword evidence="4" id="KW-1185">Reference proteome</keyword>
<feature type="coiled-coil region" evidence="1">
    <location>
        <begin position="17"/>
        <end position="76"/>
    </location>
</feature>
<evidence type="ECO:0000313" key="3">
    <source>
        <dbReference type="EMBL" id="KAF0742374.1"/>
    </source>
</evidence>
<reference evidence="3 4" key="1">
    <citation type="submission" date="2019-07" db="EMBL/GenBank/DDBJ databases">
        <title>Genomics analysis of Aphanomyces spp. identifies a new class of oomycete effector associated with host adaptation.</title>
        <authorList>
            <person name="Gaulin E."/>
        </authorList>
    </citation>
    <scope>NUCLEOTIDE SEQUENCE [LARGE SCALE GENOMIC DNA]</scope>
    <source>
        <strain evidence="3 4">ATCC 201684</strain>
    </source>
</reference>
<dbReference type="Gene3D" id="1.20.5.340">
    <property type="match status" value="1"/>
</dbReference>
<dbReference type="Proteomes" id="UP000481153">
    <property type="component" value="Unassembled WGS sequence"/>
</dbReference>